<dbReference type="GO" id="GO:0032196">
    <property type="term" value="P:transposition"/>
    <property type="evidence" value="ECO:0007669"/>
    <property type="project" value="TreeGrafter"/>
</dbReference>
<dbReference type="GO" id="GO:0003700">
    <property type="term" value="F:DNA-binding transcription factor activity"/>
    <property type="evidence" value="ECO:0007669"/>
    <property type="project" value="InterPro"/>
</dbReference>
<dbReference type="PANTHER" id="PTHR10948:SF23">
    <property type="entry name" value="TRANSPOSASE INSI FOR INSERTION SEQUENCE ELEMENT IS30A-RELATED"/>
    <property type="match status" value="1"/>
</dbReference>
<evidence type="ECO:0000259" key="3">
    <source>
        <dbReference type="Pfam" id="PF13936"/>
    </source>
</evidence>
<protein>
    <submittedName>
        <fullName evidence="4">DNA-binding transcriptional ArsR family regulator</fullName>
    </submittedName>
</protein>
<dbReference type="GO" id="GO:0003677">
    <property type="term" value="F:DNA binding"/>
    <property type="evidence" value="ECO:0007669"/>
    <property type="project" value="UniProtKB-KW"/>
</dbReference>
<sequence>MPGGRLTYEDRQAIASGLADGLDYAEIARRLARPTSTVTREVARNGGPAGYRAEQAEQAATRRARRRRPASPEPEPTAESAHGRDGQALRRFQDGFAEVMVETGMPPMAARVLVCLLTSDTGSHTAAELAHRLRVSPASISKAVGQLEPMGILTREREGPRRRERYIIHDDVWYHTWTASIRSMARWAGIARQGVGVLGSATPAGTRLDRASRFFQLLCQDMAEAAERRRLDVTVMERPE</sequence>
<dbReference type="InterPro" id="IPR036388">
    <property type="entry name" value="WH-like_DNA-bd_sf"/>
</dbReference>
<evidence type="ECO:0000259" key="2">
    <source>
        <dbReference type="Pfam" id="PF12802"/>
    </source>
</evidence>
<dbReference type="InterPro" id="IPR051917">
    <property type="entry name" value="Transposase-Integrase"/>
</dbReference>
<dbReference type="InterPro" id="IPR000835">
    <property type="entry name" value="HTH_MarR-typ"/>
</dbReference>
<dbReference type="InterPro" id="IPR036390">
    <property type="entry name" value="WH_DNA-bd_sf"/>
</dbReference>
<accession>A0A840PBX5</accession>
<feature type="domain" description="HTH marR-type" evidence="2">
    <location>
        <begin position="104"/>
        <end position="163"/>
    </location>
</feature>
<proteinExistence type="predicted"/>
<dbReference type="InterPro" id="IPR025246">
    <property type="entry name" value="IS30-like_HTH"/>
</dbReference>
<dbReference type="Proteomes" id="UP000578449">
    <property type="component" value="Unassembled WGS sequence"/>
</dbReference>
<dbReference type="EMBL" id="JACHGN010000015">
    <property type="protein sequence ID" value="MBB5136752.1"/>
    <property type="molecule type" value="Genomic_DNA"/>
</dbReference>
<evidence type="ECO:0000313" key="5">
    <source>
        <dbReference type="Proteomes" id="UP000578449"/>
    </source>
</evidence>
<feature type="region of interest" description="Disordered" evidence="1">
    <location>
        <begin position="33"/>
        <end position="87"/>
    </location>
</feature>
<dbReference type="SUPFAM" id="SSF46785">
    <property type="entry name" value="Winged helix' DNA-binding domain"/>
    <property type="match status" value="1"/>
</dbReference>
<keyword evidence="4" id="KW-0238">DNA-binding</keyword>
<reference evidence="4 5" key="1">
    <citation type="submission" date="2020-08" db="EMBL/GenBank/DDBJ databases">
        <title>Genomic Encyclopedia of Type Strains, Phase IV (KMG-IV): sequencing the most valuable type-strain genomes for metagenomic binning, comparative biology and taxonomic classification.</title>
        <authorList>
            <person name="Goeker M."/>
        </authorList>
    </citation>
    <scope>NUCLEOTIDE SEQUENCE [LARGE SCALE GENOMIC DNA]</scope>
    <source>
        <strain evidence="4 5">DSM 45615</strain>
    </source>
</reference>
<evidence type="ECO:0000256" key="1">
    <source>
        <dbReference type="SAM" id="MobiDB-lite"/>
    </source>
</evidence>
<gene>
    <name evidence="4" type="ORF">HNP84_006503</name>
</gene>
<feature type="domain" description="Transposase IS30-like HTH" evidence="3">
    <location>
        <begin position="5"/>
        <end position="45"/>
    </location>
</feature>
<dbReference type="Gene3D" id="1.10.10.10">
    <property type="entry name" value="Winged helix-like DNA-binding domain superfamily/Winged helix DNA-binding domain"/>
    <property type="match status" value="1"/>
</dbReference>
<comment type="caution">
    <text evidence="4">The sequence shown here is derived from an EMBL/GenBank/DDBJ whole genome shotgun (WGS) entry which is preliminary data.</text>
</comment>
<organism evidence="4 5">
    <name type="scientific">Thermocatellispora tengchongensis</name>
    <dbReference type="NCBI Taxonomy" id="1073253"/>
    <lineage>
        <taxon>Bacteria</taxon>
        <taxon>Bacillati</taxon>
        <taxon>Actinomycetota</taxon>
        <taxon>Actinomycetes</taxon>
        <taxon>Streptosporangiales</taxon>
        <taxon>Streptosporangiaceae</taxon>
        <taxon>Thermocatellispora</taxon>
    </lineage>
</organism>
<dbReference type="GO" id="GO:0004803">
    <property type="term" value="F:transposase activity"/>
    <property type="evidence" value="ECO:0007669"/>
    <property type="project" value="TreeGrafter"/>
</dbReference>
<name>A0A840PBX5_9ACTN</name>
<dbReference type="RefSeq" id="WP_185053625.1">
    <property type="nucleotide sequence ID" value="NZ_BAABIX010000008.1"/>
</dbReference>
<evidence type="ECO:0000313" key="4">
    <source>
        <dbReference type="EMBL" id="MBB5136752.1"/>
    </source>
</evidence>
<dbReference type="AlphaFoldDB" id="A0A840PBX5"/>
<keyword evidence="5" id="KW-1185">Reference proteome</keyword>
<dbReference type="Pfam" id="PF12802">
    <property type="entry name" value="MarR_2"/>
    <property type="match status" value="1"/>
</dbReference>
<feature type="compositionally biased region" description="Low complexity" evidence="1">
    <location>
        <begin position="52"/>
        <end position="61"/>
    </location>
</feature>
<dbReference type="Pfam" id="PF13936">
    <property type="entry name" value="HTH_38"/>
    <property type="match status" value="1"/>
</dbReference>
<dbReference type="PANTHER" id="PTHR10948">
    <property type="entry name" value="TRANSPOSASE"/>
    <property type="match status" value="1"/>
</dbReference>
<dbReference type="GO" id="GO:0005829">
    <property type="term" value="C:cytosol"/>
    <property type="evidence" value="ECO:0007669"/>
    <property type="project" value="TreeGrafter"/>
</dbReference>